<proteinExistence type="predicted"/>
<dbReference type="EMBL" id="JARAKF010000006">
    <property type="protein sequence ID" value="MDU9001827.1"/>
    <property type="molecule type" value="Genomic_DNA"/>
</dbReference>
<keyword evidence="2" id="KW-1185">Reference proteome</keyword>
<gene>
    <name evidence="1" type="ORF">PU648_58475</name>
</gene>
<organism evidence="1 2">
    <name type="scientific">Streptomyces mirabilis</name>
    <dbReference type="NCBI Taxonomy" id="68239"/>
    <lineage>
        <taxon>Bacteria</taxon>
        <taxon>Bacillati</taxon>
        <taxon>Actinomycetota</taxon>
        <taxon>Actinomycetes</taxon>
        <taxon>Kitasatosporales</taxon>
        <taxon>Streptomycetaceae</taxon>
        <taxon>Streptomyces</taxon>
    </lineage>
</organism>
<dbReference type="RefSeq" id="WP_316738752.1">
    <property type="nucleotide sequence ID" value="NZ_JARAKF010000006.1"/>
</dbReference>
<sequence>MLRIIGTIRLGGSEFALSAELASGEIKAWDLSTGAEGHELTDLGGLSHAA</sequence>
<evidence type="ECO:0000313" key="2">
    <source>
        <dbReference type="Proteomes" id="UP001257627"/>
    </source>
</evidence>
<name>A0ABU3V6M7_9ACTN</name>
<accession>A0ABU3V6M7</accession>
<reference evidence="1 2" key="1">
    <citation type="submission" date="2023-02" db="EMBL/GenBank/DDBJ databases">
        <authorList>
            <person name="Maleckis M."/>
        </authorList>
    </citation>
    <scope>NUCLEOTIDE SEQUENCE [LARGE SCALE GENOMIC DNA]</scope>
    <source>
        <strain evidence="1 2">P8-A2</strain>
    </source>
</reference>
<evidence type="ECO:0000313" key="1">
    <source>
        <dbReference type="EMBL" id="MDU9001827.1"/>
    </source>
</evidence>
<dbReference type="Proteomes" id="UP001257627">
    <property type="component" value="Unassembled WGS sequence"/>
</dbReference>
<comment type="caution">
    <text evidence="1">The sequence shown here is derived from an EMBL/GenBank/DDBJ whole genome shotgun (WGS) entry which is preliminary data.</text>
</comment>
<protein>
    <submittedName>
        <fullName evidence="1">Uncharacterized protein</fullName>
    </submittedName>
</protein>